<comment type="caution">
    <text evidence="1">The sequence shown here is derived from an EMBL/GenBank/DDBJ whole genome shotgun (WGS) entry which is preliminary data.</text>
</comment>
<name>A0ACC2C7A2_DIPCM</name>
<organism evidence="1 2">
    <name type="scientific">Diphasiastrum complanatum</name>
    <name type="common">Issler's clubmoss</name>
    <name type="synonym">Lycopodium complanatum</name>
    <dbReference type="NCBI Taxonomy" id="34168"/>
    <lineage>
        <taxon>Eukaryota</taxon>
        <taxon>Viridiplantae</taxon>
        <taxon>Streptophyta</taxon>
        <taxon>Embryophyta</taxon>
        <taxon>Tracheophyta</taxon>
        <taxon>Lycopodiopsida</taxon>
        <taxon>Lycopodiales</taxon>
        <taxon>Lycopodiaceae</taxon>
        <taxon>Lycopodioideae</taxon>
        <taxon>Diphasiastrum</taxon>
    </lineage>
</organism>
<accession>A0ACC2C7A2</accession>
<keyword evidence="2" id="KW-1185">Reference proteome</keyword>
<dbReference type="EMBL" id="CM055102">
    <property type="protein sequence ID" value="KAJ7537758.1"/>
    <property type="molecule type" value="Genomic_DNA"/>
</dbReference>
<proteinExistence type="predicted"/>
<evidence type="ECO:0000313" key="2">
    <source>
        <dbReference type="Proteomes" id="UP001162992"/>
    </source>
</evidence>
<protein>
    <submittedName>
        <fullName evidence="1">Uncharacterized protein</fullName>
    </submittedName>
</protein>
<evidence type="ECO:0000313" key="1">
    <source>
        <dbReference type="EMBL" id="KAJ7537758.1"/>
    </source>
</evidence>
<gene>
    <name evidence="1" type="ORF">O6H91_11G021200</name>
</gene>
<dbReference type="Proteomes" id="UP001162992">
    <property type="component" value="Chromosome 11"/>
</dbReference>
<sequence length="278" mass="30274">MASAAHASFLSSTLPPNISNTNCPVKKCWNFPMAHWCGFCKQKQLFICNPHNSSSKAAASKEQTPEAGRQPSSEKGAVTNQNASGRKRGRRAVGRGLPAIITIKRSDGTWLNSWVAEQVTTLKELGVNDMAANTAEGNRAESQDVGVALKVQKTGWGFFVNGQVTVSVSRRCSGCSISFMREVDAPFQAWLTPTRDSFSHPQGIGEDNDDPTVLYFPPSEETADLTDIVRDTLHLSLSAKDTCSNTCANSGPRKWHSVSEKKMDSSWLPLLAIKSKKE</sequence>
<reference evidence="2" key="1">
    <citation type="journal article" date="2024" name="Proc. Natl. Acad. Sci. U.S.A.">
        <title>Extraordinary preservation of gene collinearity over three hundred million years revealed in homosporous lycophytes.</title>
        <authorList>
            <person name="Li C."/>
            <person name="Wickell D."/>
            <person name="Kuo L.Y."/>
            <person name="Chen X."/>
            <person name="Nie B."/>
            <person name="Liao X."/>
            <person name="Peng D."/>
            <person name="Ji J."/>
            <person name="Jenkins J."/>
            <person name="Williams M."/>
            <person name="Shu S."/>
            <person name="Plott C."/>
            <person name="Barry K."/>
            <person name="Rajasekar S."/>
            <person name="Grimwood J."/>
            <person name="Han X."/>
            <person name="Sun S."/>
            <person name="Hou Z."/>
            <person name="He W."/>
            <person name="Dai G."/>
            <person name="Sun C."/>
            <person name="Schmutz J."/>
            <person name="Leebens-Mack J.H."/>
            <person name="Li F.W."/>
            <person name="Wang L."/>
        </authorList>
    </citation>
    <scope>NUCLEOTIDE SEQUENCE [LARGE SCALE GENOMIC DNA]</scope>
    <source>
        <strain evidence="2">cv. PW_Plant_1</strain>
    </source>
</reference>